<sequence>MTDKTENTLLDCNGQHLFEFPYALLSLNASSIRMQNFRRNDWKQQSGLIELIDAPSGWSGLRELRLPRNNINSIKNPVFSSLTRLTRLSLDHNKLEALTNWTFIGLSRLLLLDCSYNAIASLDIAAFAPLSSLIELDMSHNLISRIPNGLFKGLLSLQHLNLDQNSIGEIQPDALTGLNLVHLNIAFNPTTESVLQELKLSELHNLQYCDLSHCKMSTIPQNLPATIRDIRLSGNNFTSLTRKCFERYLKLAVLTLDDCNIHHMEDGALGVLGSLQHLWMQNNFVRTFPKGLPSKLKGLYLDQNLIRSLRRSDFGQLFDVEEIRLQRNQISVIESCAFCDMPHLNLLDLRANRLDMLNTSLFPTDNSLSKLDLSLNPLRIINSAVFAASSMLKQLEMSRVDTLSVNSQEMLSFLPHLTALDTSGSPALAEQLLRELTASPSNTTFLLPHLHSLNIRNCGLSFVNFQLRPLFSRLNRIKMTQNNIDCSTESRWLIEMVQTHPSRFQRAQELSCSGPGALKDRKLLSVNPKVLRASQQPRPGSTTTRLFHATEGWRTRNLTRQFPVHQFGHSMGSAFDLSHYGRLAPTVDMTAEISGQAPVAVQQDVFIPRLDFRAYLGGSRGE</sequence>
<dbReference type="Proteomes" id="UP000186922">
    <property type="component" value="Unassembled WGS sequence"/>
</dbReference>
<dbReference type="STRING" id="947166.A0A1D1V914"/>
<evidence type="ECO:0000313" key="3">
    <source>
        <dbReference type="EMBL" id="GAU98181.1"/>
    </source>
</evidence>
<dbReference type="SMART" id="SM00369">
    <property type="entry name" value="LRR_TYP"/>
    <property type="match status" value="10"/>
</dbReference>
<gene>
    <name evidence="3" type="primary">RvY_09361-1</name>
    <name evidence="3" type="synonym">RvY_09361.1</name>
    <name evidence="3" type="ORF">RvY_09361</name>
</gene>
<evidence type="ECO:0000256" key="2">
    <source>
        <dbReference type="ARBA" id="ARBA00022737"/>
    </source>
</evidence>
<dbReference type="PROSITE" id="PS51450">
    <property type="entry name" value="LRR"/>
    <property type="match status" value="2"/>
</dbReference>
<dbReference type="PANTHER" id="PTHR45712">
    <property type="entry name" value="AGAP008170-PA"/>
    <property type="match status" value="1"/>
</dbReference>
<dbReference type="Pfam" id="PF00560">
    <property type="entry name" value="LRR_1"/>
    <property type="match status" value="1"/>
</dbReference>
<dbReference type="InterPro" id="IPR032675">
    <property type="entry name" value="LRR_dom_sf"/>
</dbReference>
<evidence type="ECO:0000313" key="4">
    <source>
        <dbReference type="Proteomes" id="UP000186922"/>
    </source>
</evidence>
<dbReference type="PANTHER" id="PTHR45712:SF22">
    <property type="entry name" value="INSULIN-LIKE GROWTH FACTOR-BINDING PROTEIN COMPLEX ACID LABILE SUBUNIT"/>
    <property type="match status" value="1"/>
</dbReference>
<dbReference type="AlphaFoldDB" id="A0A1D1V914"/>
<proteinExistence type="predicted"/>
<name>A0A1D1V914_RAMVA</name>
<dbReference type="InterPro" id="IPR001611">
    <property type="entry name" value="Leu-rich_rpt"/>
</dbReference>
<reference evidence="3 4" key="1">
    <citation type="journal article" date="2016" name="Nat. Commun.">
        <title>Extremotolerant tardigrade genome and improved radiotolerance of human cultured cells by tardigrade-unique protein.</title>
        <authorList>
            <person name="Hashimoto T."/>
            <person name="Horikawa D.D."/>
            <person name="Saito Y."/>
            <person name="Kuwahara H."/>
            <person name="Kozuka-Hata H."/>
            <person name="Shin-I T."/>
            <person name="Minakuchi Y."/>
            <person name="Ohishi K."/>
            <person name="Motoyama A."/>
            <person name="Aizu T."/>
            <person name="Enomoto A."/>
            <person name="Kondo K."/>
            <person name="Tanaka S."/>
            <person name="Hara Y."/>
            <person name="Koshikawa S."/>
            <person name="Sagara H."/>
            <person name="Miura T."/>
            <person name="Yokobori S."/>
            <person name="Miyagawa K."/>
            <person name="Suzuki Y."/>
            <person name="Kubo T."/>
            <person name="Oyama M."/>
            <person name="Kohara Y."/>
            <person name="Fujiyama A."/>
            <person name="Arakawa K."/>
            <person name="Katayama T."/>
            <person name="Toyoda A."/>
            <person name="Kunieda T."/>
        </authorList>
    </citation>
    <scope>NUCLEOTIDE SEQUENCE [LARGE SCALE GENOMIC DNA]</scope>
    <source>
        <strain evidence="3 4">YOKOZUNA-1</strain>
    </source>
</reference>
<dbReference type="InterPro" id="IPR050333">
    <property type="entry name" value="SLRP"/>
</dbReference>
<keyword evidence="2" id="KW-0677">Repeat</keyword>
<dbReference type="SUPFAM" id="SSF52047">
    <property type="entry name" value="RNI-like"/>
    <property type="match status" value="1"/>
</dbReference>
<dbReference type="Gene3D" id="3.80.10.10">
    <property type="entry name" value="Ribonuclease Inhibitor"/>
    <property type="match status" value="5"/>
</dbReference>
<dbReference type="EMBL" id="BDGG01000004">
    <property type="protein sequence ID" value="GAU98181.1"/>
    <property type="molecule type" value="Genomic_DNA"/>
</dbReference>
<dbReference type="InterPro" id="IPR003591">
    <property type="entry name" value="Leu-rich_rpt_typical-subtyp"/>
</dbReference>
<dbReference type="SUPFAM" id="SSF52058">
    <property type="entry name" value="L domain-like"/>
    <property type="match status" value="1"/>
</dbReference>
<dbReference type="OrthoDB" id="28057at2759"/>
<keyword evidence="4" id="KW-1185">Reference proteome</keyword>
<comment type="caution">
    <text evidence="3">The sequence shown here is derived from an EMBL/GenBank/DDBJ whole genome shotgun (WGS) entry which is preliminary data.</text>
</comment>
<protein>
    <recommendedName>
        <fullName evidence="5">LRRCT domain-containing protein</fullName>
    </recommendedName>
</protein>
<dbReference type="Pfam" id="PF13855">
    <property type="entry name" value="LRR_8"/>
    <property type="match status" value="2"/>
</dbReference>
<organism evidence="3 4">
    <name type="scientific">Ramazzottius varieornatus</name>
    <name type="common">Water bear</name>
    <name type="synonym">Tardigrade</name>
    <dbReference type="NCBI Taxonomy" id="947166"/>
    <lineage>
        <taxon>Eukaryota</taxon>
        <taxon>Metazoa</taxon>
        <taxon>Ecdysozoa</taxon>
        <taxon>Tardigrada</taxon>
        <taxon>Eutardigrada</taxon>
        <taxon>Parachela</taxon>
        <taxon>Hypsibioidea</taxon>
        <taxon>Ramazzottiidae</taxon>
        <taxon>Ramazzottius</taxon>
    </lineage>
</organism>
<evidence type="ECO:0008006" key="5">
    <source>
        <dbReference type="Google" id="ProtNLM"/>
    </source>
</evidence>
<evidence type="ECO:0000256" key="1">
    <source>
        <dbReference type="ARBA" id="ARBA00022614"/>
    </source>
</evidence>
<accession>A0A1D1V914</accession>
<keyword evidence="1" id="KW-0433">Leucine-rich repeat</keyword>